<keyword evidence="4" id="KW-0862">Zinc</keyword>
<evidence type="ECO:0000259" key="7">
    <source>
        <dbReference type="Pfam" id="PF21302"/>
    </source>
</evidence>
<evidence type="ECO:0000256" key="4">
    <source>
        <dbReference type="PIRSR" id="PIRSR018249-1"/>
    </source>
</evidence>
<reference evidence="8 9" key="1">
    <citation type="journal article" date="2014" name="Int. J. Syst. Evol. Microbiol.">
        <title>Complete genome sequence of Corynebacterium casei LMG S-19264T (=DSM 44701T), isolated from a smear-ripened cheese.</title>
        <authorList>
            <consortium name="US DOE Joint Genome Institute (JGI-PGF)"/>
            <person name="Walter F."/>
            <person name="Albersmeier A."/>
            <person name="Kalinowski J."/>
            <person name="Ruckert C."/>
        </authorList>
    </citation>
    <scope>NUCLEOTIDE SEQUENCE [LARGE SCALE GENOMIC DNA]</scope>
    <source>
        <strain evidence="8 9">CGMCC 1.7286</strain>
    </source>
</reference>
<keyword evidence="9" id="KW-1185">Reference proteome</keyword>
<dbReference type="PANTHER" id="PTHR43464:SF19">
    <property type="entry name" value="UBIQUINONE BIOSYNTHESIS O-METHYLTRANSFERASE, MITOCHONDRIAL"/>
    <property type="match status" value="1"/>
</dbReference>
<dbReference type="GO" id="GO:0046872">
    <property type="term" value="F:metal ion binding"/>
    <property type="evidence" value="ECO:0007669"/>
    <property type="project" value="UniProtKB-KW"/>
</dbReference>
<evidence type="ECO:0000313" key="9">
    <source>
        <dbReference type="Proteomes" id="UP000599578"/>
    </source>
</evidence>
<dbReference type="SUPFAM" id="SSF53335">
    <property type="entry name" value="S-adenosyl-L-methionine-dependent methyltransferases"/>
    <property type="match status" value="1"/>
</dbReference>
<evidence type="ECO:0000259" key="6">
    <source>
        <dbReference type="Pfam" id="PF13649"/>
    </source>
</evidence>
<dbReference type="InterPro" id="IPR041698">
    <property type="entry name" value="Methyltransf_25"/>
</dbReference>
<sequence length="277" mass="31224">MTELLCPVCRLPLTQHERQLRCEQGHSFDQARQGYWNLLLVQRKRSRDPGDNAAMVQARRDFLDRGHYAPLSDRINDLVGQALTPGKRSRILDLGCGEGYYSARLAQALHAAGVATDFIGLDISKHAVRAACQRSRAIRWLVASGADLPVAEGSLDAVTLLFSRLMPEPLARAIRPGGLLLLAWPGDDHLIELRRLIYREVRPSGFDPLPQLEGDFQLRSRERVSYPFRLEDSESIRTLLGMTPHSQRMPREAREALEARSDLGLTFDVNLALLERR</sequence>
<evidence type="ECO:0000256" key="5">
    <source>
        <dbReference type="PIRSR" id="PIRSR018249-2"/>
    </source>
</evidence>
<dbReference type="Proteomes" id="UP000599578">
    <property type="component" value="Unassembled WGS sequence"/>
</dbReference>
<keyword evidence="4" id="KW-0479">Metal-binding</keyword>
<evidence type="ECO:0000256" key="3">
    <source>
        <dbReference type="ARBA" id="ARBA00022691"/>
    </source>
</evidence>
<name>A0A917ZP17_9GAMM</name>
<evidence type="ECO:0000313" key="8">
    <source>
        <dbReference type="EMBL" id="GGO86812.1"/>
    </source>
</evidence>
<dbReference type="PIRSF" id="PIRSF018249">
    <property type="entry name" value="MyrA_prd"/>
    <property type="match status" value="1"/>
</dbReference>
<dbReference type="Gene3D" id="3.40.50.150">
    <property type="entry name" value="Vaccinia Virus protein VP39"/>
    <property type="match status" value="1"/>
</dbReference>
<keyword evidence="3 5" id="KW-0949">S-adenosyl-L-methionine</keyword>
<feature type="binding site" evidence="4">
    <location>
        <position position="6"/>
    </location>
    <ligand>
        <name>Zn(2+)</name>
        <dbReference type="ChEBI" id="CHEBI:29105"/>
    </ligand>
</feature>
<evidence type="ECO:0000256" key="1">
    <source>
        <dbReference type="ARBA" id="ARBA00022603"/>
    </source>
</evidence>
<organism evidence="8 9">
    <name type="scientific">Marinobacterium nitratireducens</name>
    <dbReference type="NCBI Taxonomy" id="518897"/>
    <lineage>
        <taxon>Bacteria</taxon>
        <taxon>Pseudomonadati</taxon>
        <taxon>Pseudomonadota</taxon>
        <taxon>Gammaproteobacteria</taxon>
        <taxon>Oceanospirillales</taxon>
        <taxon>Oceanospirillaceae</taxon>
        <taxon>Marinobacterium</taxon>
    </lineage>
</organism>
<feature type="domain" description="Methyltransferase" evidence="6">
    <location>
        <begin position="91"/>
        <end position="167"/>
    </location>
</feature>
<protein>
    <submittedName>
        <fullName evidence="8">23S rRNA (Guanine(745)-N(1))-methyltransferase</fullName>
    </submittedName>
</protein>
<accession>A0A917ZP17</accession>
<feature type="binding site" evidence="4">
    <location>
        <position position="22"/>
    </location>
    <ligand>
        <name>Zn(2+)</name>
        <dbReference type="ChEBI" id="CHEBI:29105"/>
    </ligand>
</feature>
<dbReference type="InterPro" id="IPR029063">
    <property type="entry name" value="SAM-dependent_MTases_sf"/>
</dbReference>
<dbReference type="CDD" id="cd02440">
    <property type="entry name" value="AdoMet_MTases"/>
    <property type="match status" value="1"/>
</dbReference>
<feature type="binding site" evidence="4">
    <location>
        <position position="26"/>
    </location>
    <ligand>
        <name>Zn(2+)</name>
        <dbReference type="ChEBI" id="CHEBI:29105"/>
    </ligand>
</feature>
<dbReference type="InterPro" id="IPR048647">
    <property type="entry name" value="RlmA_N"/>
</dbReference>
<feature type="domain" description="23S rRNA (guanine(745)-N(1))-methyltransferase N-terminal" evidence="7">
    <location>
        <begin position="5"/>
        <end position="47"/>
    </location>
</feature>
<dbReference type="InterPro" id="IPR016718">
    <property type="entry name" value="rRNA_m1G-MeTrfase_A_prd"/>
</dbReference>
<feature type="binding site" evidence="4">
    <location>
        <position position="9"/>
    </location>
    <ligand>
        <name>Zn(2+)</name>
        <dbReference type="ChEBI" id="CHEBI:29105"/>
    </ligand>
</feature>
<keyword evidence="2" id="KW-0808">Transferase</keyword>
<dbReference type="GO" id="GO:0008168">
    <property type="term" value="F:methyltransferase activity"/>
    <property type="evidence" value="ECO:0007669"/>
    <property type="project" value="UniProtKB-KW"/>
</dbReference>
<dbReference type="PANTHER" id="PTHR43464">
    <property type="entry name" value="METHYLTRANSFERASE"/>
    <property type="match status" value="1"/>
</dbReference>
<dbReference type="EMBL" id="BMLT01000011">
    <property type="protein sequence ID" value="GGO86812.1"/>
    <property type="molecule type" value="Genomic_DNA"/>
</dbReference>
<evidence type="ECO:0000256" key="2">
    <source>
        <dbReference type="ARBA" id="ARBA00022679"/>
    </source>
</evidence>
<dbReference type="AlphaFoldDB" id="A0A917ZP17"/>
<dbReference type="RefSeq" id="WP_188862255.1">
    <property type="nucleotide sequence ID" value="NZ_BMLT01000011.1"/>
</dbReference>
<keyword evidence="1" id="KW-0489">Methyltransferase</keyword>
<proteinExistence type="predicted"/>
<dbReference type="Pfam" id="PF21302">
    <property type="entry name" value="Zn_ribbon_RlmA"/>
    <property type="match status" value="1"/>
</dbReference>
<feature type="binding site" evidence="5">
    <location>
        <position position="68"/>
    </location>
    <ligand>
        <name>S-adenosyl-L-methionine</name>
        <dbReference type="ChEBI" id="CHEBI:59789"/>
    </ligand>
</feature>
<dbReference type="Pfam" id="PF13649">
    <property type="entry name" value="Methyltransf_25"/>
    <property type="match status" value="1"/>
</dbReference>
<feature type="binding site" evidence="5">
    <location>
        <begin position="98"/>
        <end position="99"/>
    </location>
    <ligand>
        <name>S-adenosyl-L-methionine</name>
        <dbReference type="ChEBI" id="CHEBI:59789"/>
    </ligand>
</feature>
<comment type="caution">
    <text evidence="8">The sequence shown here is derived from an EMBL/GenBank/DDBJ whole genome shotgun (WGS) entry which is preliminary data.</text>
</comment>
<dbReference type="GO" id="GO:0032259">
    <property type="term" value="P:methylation"/>
    <property type="evidence" value="ECO:0007669"/>
    <property type="project" value="UniProtKB-KW"/>
</dbReference>
<feature type="binding site" evidence="5">
    <location>
        <position position="189"/>
    </location>
    <ligand>
        <name>S-adenosyl-L-methionine</name>
        <dbReference type="ChEBI" id="CHEBI:59789"/>
    </ligand>
</feature>
<gene>
    <name evidence="8" type="ORF">GCM10011348_38570</name>
</gene>